<keyword evidence="3 5" id="KW-0808">Transferase</keyword>
<comment type="similarity">
    <text evidence="1">Belongs to the glycosyltransferase 2 family.</text>
</comment>
<gene>
    <name evidence="5" type="ORF">DAQ1742_00763</name>
</gene>
<sequence>MNKIFISVVNHNSDELIIKSNVLSKLSEDFSVILKCNTPATPELIEHAKKSAIILLNESYGLGFAQNNNFVYNHCYHQLKISDSDFFLVLNPDVIIEKNDLESLYEIVKKEKPAICTINLFKDSEKTQLEYSIKKFPSLLTPWIALFKSTRPDIYDKASIEKPIPIDWAAGSFLLFRSEIYRKLNGFNEKFFMYFEDVDICRRAHKENISITYYPNIKATHLGAYNNRKILSRHFCWYLRSYLRYHFNF</sequence>
<evidence type="ECO:0000313" key="6">
    <source>
        <dbReference type="Proteomes" id="UP000294820"/>
    </source>
</evidence>
<dbReference type="InterPro" id="IPR027791">
    <property type="entry name" value="Galactosyl_T_C"/>
</dbReference>
<dbReference type="RefSeq" id="WP_067486587.1">
    <property type="nucleotide sequence ID" value="NZ_LT615367.1"/>
</dbReference>
<evidence type="ECO:0000259" key="4">
    <source>
        <dbReference type="Pfam" id="PF02709"/>
    </source>
</evidence>
<dbReference type="SUPFAM" id="SSF53448">
    <property type="entry name" value="Nucleotide-diphospho-sugar transferases"/>
    <property type="match status" value="1"/>
</dbReference>
<accession>A0A375A729</accession>
<keyword evidence="6" id="KW-1185">Reference proteome</keyword>
<dbReference type="Gene3D" id="3.90.550.10">
    <property type="entry name" value="Spore Coat Polysaccharide Biosynthesis Protein SpsA, Chain A"/>
    <property type="match status" value="1"/>
</dbReference>
<protein>
    <submittedName>
        <fullName evidence="5">dTDP-Rha:A-D-GlcNAc-diphosphoryl polyprenol, A-3-L-rhamnosyl transferase WbbL</fullName>
    </submittedName>
</protein>
<dbReference type="EMBL" id="LT615367">
    <property type="protein sequence ID" value="SLM61835.1"/>
    <property type="molecule type" value="Genomic_DNA"/>
</dbReference>
<dbReference type="PANTHER" id="PTHR43179">
    <property type="entry name" value="RHAMNOSYLTRANSFERASE WBBL"/>
    <property type="match status" value="1"/>
</dbReference>
<dbReference type="Pfam" id="PF02709">
    <property type="entry name" value="Glyco_transf_7C"/>
    <property type="match status" value="1"/>
</dbReference>
<evidence type="ECO:0000313" key="5">
    <source>
        <dbReference type="EMBL" id="SLM61835.1"/>
    </source>
</evidence>
<keyword evidence="2" id="KW-0328">Glycosyltransferase</keyword>
<evidence type="ECO:0000256" key="1">
    <source>
        <dbReference type="ARBA" id="ARBA00006739"/>
    </source>
</evidence>
<dbReference type="InterPro" id="IPR029044">
    <property type="entry name" value="Nucleotide-diphossugar_trans"/>
</dbReference>
<organism evidence="5 6">
    <name type="scientific">Dickeya aquatica</name>
    <dbReference type="NCBI Taxonomy" id="1401087"/>
    <lineage>
        <taxon>Bacteria</taxon>
        <taxon>Pseudomonadati</taxon>
        <taxon>Pseudomonadota</taxon>
        <taxon>Gammaproteobacteria</taxon>
        <taxon>Enterobacterales</taxon>
        <taxon>Pectobacteriaceae</taxon>
        <taxon>Dickeya</taxon>
    </lineage>
</organism>
<dbReference type="PANTHER" id="PTHR43179:SF12">
    <property type="entry name" value="GALACTOFURANOSYLTRANSFERASE GLFT2"/>
    <property type="match status" value="1"/>
</dbReference>
<dbReference type="Proteomes" id="UP000294820">
    <property type="component" value="Chromosome 1"/>
</dbReference>
<reference evidence="5 6" key="1">
    <citation type="submission" date="2016-09" db="EMBL/GenBank/DDBJ databases">
        <authorList>
            <person name="Reverchon S."/>
            <person name="Nasser W."/>
            <person name="Leonard S."/>
            <person name="Brochier C."/>
            <person name="Duprey A."/>
        </authorList>
    </citation>
    <scope>NUCLEOTIDE SEQUENCE [LARGE SCALE GENOMIC DNA]</scope>
    <source>
        <strain evidence="5 6">174/2</strain>
    </source>
</reference>
<feature type="domain" description="Galactosyltransferase C-terminal" evidence="4">
    <location>
        <begin position="164"/>
        <end position="216"/>
    </location>
</feature>
<evidence type="ECO:0000256" key="3">
    <source>
        <dbReference type="ARBA" id="ARBA00022679"/>
    </source>
</evidence>
<proteinExistence type="inferred from homology"/>
<name>A0A375A729_9GAMM</name>
<dbReference type="GO" id="GO:0016757">
    <property type="term" value="F:glycosyltransferase activity"/>
    <property type="evidence" value="ECO:0007669"/>
    <property type="project" value="UniProtKB-KW"/>
</dbReference>
<dbReference type="KEGG" id="daq:DAQ1742_00763"/>
<dbReference type="AlphaFoldDB" id="A0A375A729"/>
<evidence type="ECO:0000256" key="2">
    <source>
        <dbReference type="ARBA" id="ARBA00022676"/>
    </source>
</evidence>